<evidence type="ECO:0000313" key="2">
    <source>
        <dbReference type="Proteomes" id="UP000183832"/>
    </source>
</evidence>
<dbReference type="Proteomes" id="UP000183832">
    <property type="component" value="Unassembled WGS sequence"/>
</dbReference>
<sequence>MIQLKTDTECPETTSFYTLKSLENFLDCLLGTFTKQIQSSIARFIAKSQGQSDSFKEINFEM</sequence>
<name>A0A1J1IMC1_9DIPT</name>
<reference evidence="1 2" key="1">
    <citation type="submission" date="2015-04" db="EMBL/GenBank/DDBJ databases">
        <authorList>
            <person name="Syromyatnikov M.Y."/>
            <person name="Popov V.N."/>
        </authorList>
    </citation>
    <scope>NUCLEOTIDE SEQUENCE [LARGE SCALE GENOMIC DNA]</scope>
</reference>
<organism evidence="1 2">
    <name type="scientific">Clunio marinus</name>
    <dbReference type="NCBI Taxonomy" id="568069"/>
    <lineage>
        <taxon>Eukaryota</taxon>
        <taxon>Metazoa</taxon>
        <taxon>Ecdysozoa</taxon>
        <taxon>Arthropoda</taxon>
        <taxon>Hexapoda</taxon>
        <taxon>Insecta</taxon>
        <taxon>Pterygota</taxon>
        <taxon>Neoptera</taxon>
        <taxon>Endopterygota</taxon>
        <taxon>Diptera</taxon>
        <taxon>Nematocera</taxon>
        <taxon>Chironomoidea</taxon>
        <taxon>Chironomidae</taxon>
        <taxon>Clunio</taxon>
    </lineage>
</organism>
<gene>
    <name evidence="1" type="ORF">CLUMA_CG014650</name>
</gene>
<evidence type="ECO:0000313" key="1">
    <source>
        <dbReference type="EMBL" id="CRL01371.1"/>
    </source>
</evidence>
<dbReference type="EMBL" id="CVRI01000055">
    <property type="protein sequence ID" value="CRL01371.1"/>
    <property type="molecule type" value="Genomic_DNA"/>
</dbReference>
<protein>
    <submittedName>
        <fullName evidence="1">CLUMA_CG014650, isoform A</fullName>
    </submittedName>
</protein>
<keyword evidence="2" id="KW-1185">Reference proteome</keyword>
<accession>A0A1J1IMC1</accession>
<dbReference type="AlphaFoldDB" id="A0A1J1IMC1"/>
<proteinExistence type="predicted"/>